<protein>
    <recommendedName>
        <fullName evidence="1">DUF1996 domain-containing protein</fullName>
    </recommendedName>
</protein>
<dbReference type="PANTHER" id="PTHR43662:SF3">
    <property type="entry name" value="DOMAIN PROTEIN, PUTATIVE (AFU_ORTHOLOGUE AFUA_6G11970)-RELATED"/>
    <property type="match status" value="1"/>
</dbReference>
<evidence type="ECO:0000313" key="2">
    <source>
        <dbReference type="EMBL" id="PMD63974.1"/>
    </source>
</evidence>
<dbReference type="InParanoid" id="A0A2J6TLT3"/>
<dbReference type="STRING" id="1095630.A0A2J6TLT3"/>
<accession>A0A2J6TLT3</accession>
<dbReference type="Proteomes" id="UP000235371">
    <property type="component" value="Unassembled WGS sequence"/>
</dbReference>
<feature type="domain" description="DUF1996" evidence="1">
    <location>
        <begin position="7"/>
        <end position="186"/>
    </location>
</feature>
<organism evidence="2 3">
    <name type="scientific">Hyaloscypha bicolor E</name>
    <dbReference type="NCBI Taxonomy" id="1095630"/>
    <lineage>
        <taxon>Eukaryota</taxon>
        <taxon>Fungi</taxon>
        <taxon>Dikarya</taxon>
        <taxon>Ascomycota</taxon>
        <taxon>Pezizomycotina</taxon>
        <taxon>Leotiomycetes</taxon>
        <taxon>Helotiales</taxon>
        <taxon>Hyaloscyphaceae</taxon>
        <taxon>Hyaloscypha</taxon>
        <taxon>Hyaloscypha bicolor</taxon>
    </lineage>
</organism>
<dbReference type="EMBL" id="KZ613774">
    <property type="protein sequence ID" value="PMD63974.1"/>
    <property type="molecule type" value="Genomic_DNA"/>
</dbReference>
<dbReference type="InterPro" id="IPR018535">
    <property type="entry name" value="DUF1996"/>
</dbReference>
<keyword evidence="3" id="KW-1185">Reference proteome</keyword>
<evidence type="ECO:0000313" key="3">
    <source>
        <dbReference type="Proteomes" id="UP000235371"/>
    </source>
</evidence>
<dbReference type="AlphaFoldDB" id="A0A2J6TLT3"/>
<dbReference type="OrthoDB" id="74764at2759"/>
<dbReference type="GeneID" id="36592649"/>
<proteinExistence type="predicted"/>
<reference evidence="2 3" key="1">
    <citation type="submission" date="2016-04" db="EMBL/GenBank/DDBJ databases">
        <title>A degradative enzymes factory behind the ericoid mycorrhizal symbiosis.</title>
        <authorList>
            <consortium name="DOE Joint Genome Institute"/>
            <person name="Martino E."/>
            <person name="Morin E."/>
            <person name="Grelet G."/>
            <person name="Kuo A."/>
            <person name="Kohler A."/>
            <person name="Daghino S."/>
            <person name="Barry K."/>
            <person name="Choi C."/>
            <person name="Cichocki N."/>
            <person name="Clum A."/>
            <person name="Copeland A."/>
            <person name="Hainaut M."/>
            <person name="Haridas S."/>
            <person name="Labutti K."/>
            <person name="Lindquist E."/>
            <person name="Lipzen A."/>
            <person name="Khouja H.-R."/>
            <person name="Murat C."/>
            <person name="Ohm R."/>
            <person name="Olson A."/>
            <person name="Spatafora J."/>
            <person name="Veneault-Fourrey C."/>
            <person name="Henrissat B."/>
            <person name="Grigoriev I."/>
            <person name="Martin F."/>
            <person name="Perotto S."/>
        </authorList>
    </citation>
    <scope>NUCLEOTIDE SEQUENCE [LARGE SCALE GENOMIC DNA]</scope>
    <source>
        <strain evidence="2 3">E</strain>
    </source>
</reference>
<dbReference type="Pfam" id="PF09362">
    <property type="entry name" value="DUF1996"/>
    <property type="match status" value="1"/>
</dbReference>
<dbReference type="PANTHER" id="PTHR43662">
    <property type="match status" value="1"/>
</dbReference>
<sequence>MVTKSSLVSPGLNPSTHLHQNAFNTTMNPSHDIAEHASCTTCTFAERVPQLANQNLGSADGGMIVYYISPDNKTTDITAFKPGFRIFAGTAEQRVNSSSSSVNLYRCYDSYDASMNFNQNPMGVAATDTLELPNKFCAGGILDLDSPDLKSHVPCPAGADCTSKHPVQLPQIFIETIWDTGKFNKSPWAH</sequence>
<gene>
    <name evidence="2" type="ORF">K444DRAFT_641091</name>
</gene>
<evidence type="ECO:0000259" key="1">
    <source>
        <dbReference type="Pfam" id="PF09362"/>
    </source>
</evidence>
<name>A0A2J6TLT3_9HELO</name>
<dbReference type="RefSeq" id="XP_024740878.1">
    <property type="nucleotide sequence ID" value="XM_024884572.1"/>
</dbReference>